<dbReference type="OrthoDB" id="9786503at2"/>
<dbReference type="GO" id="GO:0008168">
    <property type="term" value="F:methyltransferase activity"/>
    <property type="evidence" value="ECO:0007669"/>
    <property type="project" value="UniProtKB-KW"/>
</dbReference>
<sequence>MEREDWNQRYAAEELIWTAKANRFLMEETADLAPGSALDMATGEGRNAVWLAEQGWLVRAVDFSDVALAKARRLALVRNVHEAIDFREADLRTYALEAHRFDLVALIYLQIPQVELLPILVRAARAVAPGGTFLLVGHDSDNLAHGYGGPQRAEMLYTAEQVVAALGDELVIEKASRVERPVETPDGIRVALDCLVRAKRL</sequence>
<dbReference type="CDD" id="cd02440">
    <property type="entry name" value="AdoMet_MTases"/>
    <property type="match status" value="1"/>
</dbReference>
<dbReference type="Pfam" id="PF13649">
    <property type="entry name" value="Methyltransf_25"/>
    <property type="match status" value="1"/>
</dbReference>
<gene>
    <name evidence="2" type="ORF">DIC66_11540</name>
</gene>
<proteinExistence type="predicted"/>
<evidence type="ECO:0000259" key="1">
    <source>
        <dbReference type="Pfam" id="PF13649"/>
    </source>
</evidence>
<protein>
    <submittedName>
        <fullName evidence="2">Class I SAM-dependent methyltransferase</fullName>
    </submittedName>
</protein>
<accession>A0A3E1RDH0</accession>
<evidence type="ECO:0000313" key="2">
    <source>
        <dbReference type="EMBL" id="RFO96650.1"/>
    </source>
</evidence>
<dbReference type="SUPFAM" id="SSF53335">
    <property type="entry name" value="S-adenosyl-L-methionine-dependent methyltransferases"/>
    <property type="match status" value="1"/>
</dbReference>
<dbReference type="InterPro" id="IPR029063">
    <property type="entry name" value="SAM-dependent_MTases_sf"/>
</dbReference>
<reference evidence="2 3" key="1">
    <citation type="submission" date="2018-05" db="EMBL/GenBank/DDBJ databases">
        <title>Rhodoferax soyangensis sp.nov., isolated from an oligotrophic freshwater lake.</title>
        <authorList>
            <person name="Park M."/>
        </authorList>
    </citation>
    <scope>NUCLEOTIDE SEQUENCE [LARGE SCALE GENOMIC DNA]</scope>
    <source>
        <strain evidence="2 3">IMCC26218</strain>
    </source>
</reference>
<name>A0A3E1RDH0_9BURK</name>
<feature type="domain" description="Methyltransferase" evidence="1">
    <location>
        <begin position="38"/>
        <end position="131"/>
    </location>
</feature>
<dbReference type="AlphaFoldDB" id="A0A3E1RDH0"/>
<keyword evidence="2" id="KW-0808">Transferase</keyword>
<dbReference type="Gene3D" id="3.40.50.150">
    <property type="entry name" value="Vaccinia Virus protein VP39"/>
    <property type="match status" value="1"/>
</dbReference>
<comment type="caution">
    <text evidence="2">The sequence shown here is derived from an EMBL/GenBank/DDBJ whole genome shotgun (WGS) entry which is preliminary data.</text>
</comment>
<keyword evidence="2" id="KW-0489">Methyltransferase</keyword>
<dbReference type="InterPro" id="IPR041698">
    <property type="entry name" value="Methyltransf_25"/>
</dbReference>
<organism evidence="2 3">
    <name type="scientific">Rhodoferax lacus</name>
    <dbReference type="NCBI Taxonomy" id="2184758"/>
    <lineage>
        <taxon>Bacteria</taxon>
        <taxon>Pseudomonadati</taxon>
        <taxon>Pseudomonadota</taxon>
        <taxon>Betaproteobacteria</taxon>
        <taxon>Burkholderiales</taxon>
        <taxon>Comamonadaceae</taxon>
        <taxon>Rhodoferax</taxon>
    </lineage>
</organism>
<dbReference type="GO" id="GO:0032259">
    <property type="term" value="P:methylation"/>
    <property type="evidence" value="ECO:0007669"/>
    <property type="project" value="UniProtKB-KW"/>
</dbReference>
<dbReference type="EMBL" id="QFZK01000006">
    <property type="protein sequence ID" value="RFO96650.1"/>
    <property type="molecule type" value="Genomic_DNA"/>
</dbReference>
<evidence type="ECO:0000313" key="3">
    <source>
        <dbReference type="Proteomes" id="UP000260665"/>
    </source>
</evidence>
<dbReference type="Proteomes" id="UP000260665">
    <property type="component" value="Unassembled WGS sequence"/>
</dbReference>
<keyword evidence="3" id="KW-1185">Reference proteome</keyword>